<dbReference type="PROSITE" id="PS50893">
    <property type="entry name" value="ABC_TRANSPORTER_2"/>
    <property type="match status" value="1"/>
</dbReference>
<evidence type="ECO:0000313" key="8">
    <source>
        <dbReference type="EMBL" id="QVT78886.1"/>
    </source>
</evidence>
<dbReference type="EMBL" id="CP075371">
    <property type="protein sequence ID" value="QVT78886.1"/>
    <property type="molecule type" value="Genomic_DNA"/>
</dbReference>
<evidence type="ECO:0000256" key="2">
    <source>
        <dbReference type="ARBA" id="ARBA00022448"/>
    </source>
</evidence>
<dbReference type="InterPro" id="IPR003439">
    <property type="entry name" value="ABC_transporter-like_ATP-bd"/>
</dbReference>
<comment type="subcellular location">
    <subcellularLocation>
        <location evidence="1">Cell membrane</location>
        <topology evidence="1">Peripheral membrane protein</topology>
    </subcellularLocation>
</comment>
<dbReference type="SMART" id="SM00382">
    <property type="entry name" value="AAA"/>
    <property type="match status" value="1"/>
</dbReference>
<dbReference type="GO" id="GO:0005524">
    <property type="term" value="F:ATP binding"/>
    <property type="evidence" value="ECO:0007669"/>
    <property type="project" value="UniProtKB-KW"/>
</dbReference>
<dbReference type="InterPro" id="IPR050763">
    <property type="entry name" value="ABC_transporter_ATP-binding"/>
</dbReference>
<keyword evidence="5" id="KW-0046">Antibiotic resistance</keyword>
<sequence length="332" mass="35785">MTTTPRPPAVRIEGLRRRYGTGSSGFEAVRGVDLEVAAGTITALLGTNGAGKTSTLEVVEGLAPATEGRVEVLGLDPVADRGAVRRRTAVLLQTSGFSGDLTVRETLVMWNATVTDARSVEEVMDLVGMRDRADVAVRALSGGERRRLDLACTLTTRAEVVLLDEPTTGLDPESRRQVWRVLEDLRADGVTVLLCTHYLEEAEVLADHVAILHEGRIVRVGTVAEITAEAPSTIRFGHPEDTGLPDLPVLPGAGVTRHEGTVTVVSDDVQRDLGTLLAWAAEHGLRLDRLEARAASLESVFLDIAADRTDRTDRTDPEPEPEPEPAVMEETR</sequence>
<dbReference type="InterPro" id="IPR003593">
    <property type="entry name" value="AAA+_ATPase"/>
</dbReference>
<organism evidence="8 9">
    <name type="scientific">Nocardioides aquaticus</name>
    <dbReference type="NCBI Taxonomy" id="160826"/>
    <lineage>
        <taxon>Bacteria</taxon>
        <taxon>Bacillati</taxon>
        <taxon>Actinomycetota</taxon>
        <taxon>Actinomycetes</taxon>
        <taxon>Propionibacteriales</taxon>
        <taxon>Nocardioidaceae</taxon>
        <taxon>Nocardioides</taxon>
    </lineage>
</organism>
<dbReference type="GO" id="GO:0016787">
    <property type="term" value="F:hydrolase activity"/>
    <property type="evidence" value="ECO:0007669"/>
    <property type="project" value="UniProtKB-KW"/>
</dbReference>
<evidence type="ECO:0000256" key="3">
    <source>
        <dbReference type="ARBA" id="ARBA00022741"/>
    </source>
</evidence>
<keyword evidence="9" id="KW-1185">Reference proteome</keyword>
<feature type="compositionally biased region" description="Basic and acidic residues" evidence="6">
    <location>
        <begin position="307"/>
        <end position="317"/>
    </location>
</feature>
<dbReference type="Gene3D" id="3.40.50.300">
    <property type="entry name" value="P-loop containing nucleotide triphosphate hydrolases"/>
    <property type="match status" value="1"/>
</dbReference>
<dbReference type="PROSITE" id="PS00211">
    <property type="entry name" value="ABC_TRANSPORTER_1"/>
    <property type="match status" value="1"/>
</dbReference>
<dbReference type="InterPro" id="IPR017871">
    <property type="entry name" value="ABC_transporter-like_CS"/>
</dbReference>
<accession>A0ABX8EGZ3</accession>
<evidence type="ECO:0000256" key="6">
    <source>
        <dbReference type="SAM" id="MobiDB-lite"/>
    </source>
</evidence>
<proteinExistence type="predicted"/>
<evidence type="ECO:0000256" key="4">
    <source>
        <dbReference type="ARBA" id="ARBA00022840"/>
    </source>
</evidence>
<name>A0ABX8EGZ3_9ACTN</name>
<evidence type="ECO:0000313" key="9">
    <source>
        <dbReference type="Proteomes" id="UP000679307"/>
    </source>
</evidence>
<dbReference type="CDD" id="cd03230">
    <property type="entry name" value="ABC_DR_subfamily_A"/>
    <property type="match status" value="1"/>
</dbReference>
<keyword evidence="4 8" id="KW-0067">ATP-binding</keyword>
<dbReference type="EC" id="3.6.3.-" evidence="8"/>
<dbReference type="Proteomes" id="UP000679307">
    <property type="component" value="Chromosome"/>
</dbReference>
<dbReference type="PANTHER" id="PTHR42711">
    <property type="entry name" value="ABC TRANSPORTER ATP-BINDING PROTEIN"/>
    <property type="match status" value="1"/>
</dbReference>
<reference evidence="8 9" key="1">
    <citation type="submission" date="2021-05" db="EMBL/GenBank/DDBJ databases">
        <title>Complete genome of Nocardioides aquaticus KCTC 9944T isolated from meromictic and hypersaline Ekho Lake, Antarctica.</title>
        <authorList>
            <person name="Hwang K."/>
            <person name="Kim K.M."/>
            <person name="Choe H."/>
        </authorList>
    </citation>
    <scope>NUCLEOTIDE SEQUENCE [LARGE SCALE GENOMIC DNA]</scope>
    <source>
        <strain evidence="8 9">KCTC 9944</strain>
    </source>
</reference>
<dbReference type="Pfam" id="PF00005">
    <property type="entry name" value="ABC_tran"/>
    <property type="match status" value="1"/>
</dbReference>
<evidence type="ECO:0000256" key="1">
    <source>
        <dbReference type="ARBA" id="ARBA00004202"/>
    </source>
</evidence>
<evidence type="ECO:0000256" key="5">
    <source>
        <dbReference type="ARBA" id="ARBA00023251"/>
    </source>
</evidence>
<dbReference type="SUPFAM" id="SSF52540">
    <property type="entry name" value="P-loop containing nucleoside triphosphate hydrolases"/>
    <property type="match status" value="1"/>
</dbReference>
<evidence type="ECO:0000259" key="7">
    <source>
        <dbReference type="PROSITE" id="PS50893"/>
    </source>
</evidence>
<feature type="region of interest" description="Disordered" evidence="6">
    <location>
        <begin position="307"/>
        <end position="332"/>
    </location>
</feature>
<keyword evidence="3" id="KW-0547">Nucleotide-binding</keyword>
<dbReference type="PANTHER" id="PTHR42711:SF16">
    <property type="entry name" value="ABC TRANSPORTER ATP-BINDING PROTEIN"/>
    <property type="match status" value="1"/>
</dbReference>
<feature type="domain" description="ABC transporter" evidence="7">
    <location>
        <begin position="10"/>
        <end position="239"/>
    </location>
</feature>
<keyword evidence="8" id="KW-0378">Hydrolase</keyword>
<dbReference type="RefSeq" id="WP_214058417.1">
    <property type="nucleotide sequence ID" value="NZ_BAAAHS010000010.1"/>
</dbReference>
<gene>
    <name evidence="8" type="primary">drrA_2</name>
    <name evidence="8" type="ORF">ENKNEFLB_01264</name>
</gene>
<keyword evidence="2" id="KW-0813">Transport</keyword>
<protein>
    <submittedName>
        <fullName evidence="8">Daunorubicin/doxorubicin resistance ATP-binding protein DrrA</fullName>
        <ecNumber evidence="8">3.6.3.-</ecNumber>
    </submittedName>
</protein>
<dbReference type="InterPro" id="IPR027417">
    <property type="entry name" value="P-loop_NTPase"/>
</dbReference>